<dbReference type="Pfam" id="PF01475">
    <property type="entry name" value="FUR"/>
    <property type="match status" value="1"/>
</dbReference>
<dbReference type="GO" id="GO:0045892">
    <property type="term" value="P:negative regulation of DNA-templated transcription"/>
    <property type="evidence" value="ECO:0007669"/>
    <property type="project" value="TreeGrafter"/>
</dbReference>
<keyword evidence="7 12" id="KW-0479">Metal-binding</keyword>
<dbReference type="GO" id="GO:0003700">
    <property type="term" value="F:DNA-binding transcription factor activity"/>
    <property type="evidence" value="ECO:0007669"/>
    <property type="project" value="InterPro"/>
</dbReference>
<keyword evidence="13" id="KW-0408">Iron</keyword>
<proteinExistence type="inferred from homology"/>
<feature type="binding site" evidence="12">
    <location>
        <position position="121"/>
    </location>
    <ligand>
        <name>Zn(2+)</name>
        <dbReference type="ChEBI" id="CHEBI:29105"/>
    </ligand>
</feature>
<keyword evidence="9" id="KW-0805">Transcription regulation</keyword>
<comment type="cofactor">
    <cofactor evidence="13">
        <name>Mn(2+)</name>
        <dbReference type="ChEBI" id="CHEBI:29035"/>
    </cofactor>
    <cofactor evidence="13">
        <name>Fe(2+)</name>
        <dbReference type="ChEBI" id="CHEBI:29033"/>
    </cofactor>
    <text evidence="13">Binds 1 Mn(2+) or Fe(2+) ion per subunit.</text>
</comment>
<keyword evidence="8 12" id="KW-0862">Zinc</keyword>
<keyword evidence="5" id="KW-0963">Cytoplasm</keyword>
<evidence type="ECO:0000256" key="5">
    <source>
        <dbReference type="ARBA" id="ARBA00022490"/>
    </source>
</evidence>
<feature type="binding site" evidence="12">
    <location>
        <position position="164"/>
    </location>
    <ligand>
        <name>Zn(2+)</name>
        <dbReference type="ChEBI" id="CHEBI:29105"/>
    </ligand>
</feature>
<dbReference type="CDD" id="cd07153">
    <property type="entry name" value="Fur_like"/>
    <property type="match status" value="1"/>
</dbReference>
<comment type="caution">
    <text evidence="14">The sequence shown here is derived from an EMBL/GenBank/DDBJ whole genome shotgun (WGS) entry which is preliminary data.</text>
</comment>
<evidence type="ECO:0000256" key="1">
    <source>
        <dbReference type="ARBA" id="ARBA00004496"/>
    </source>
</evidence>
<evidence type="ECO:0000256" key="3">
    <source>
        <dbReference type="ARBA" id="ARBA00011738"/>
    </source>
</evidence>
<reference evidence="14 15" key="1">
    <citation type="submission" date="2019-02" db="EMBL/GenBank/DDBJ databases">
        <title>Deep-cultivation of Planctomycetes and their phenomic and genomic characterization uncovers novel biology.</title>
        <authorList>
            <person name="Wiegand S."/>
            <person name="Jogler M."/>
            <person name="Boedeker C."/>
            <person name="Pinto D."/>
            <person name="Vollmers J."/>
            <person name="Rivas-Marin E."/>
            <person name="Kohn T."/>
            <person name="Peeters S.H."/>
            <person name="Heuer A."/>
            <person name="Rast P."/>
            <person name="Oberbeckmann S."/>
            <person name="Bunk B."/>
            <person name="Jeske O."/>
            <person name="Meyerdierks A."/>
            <person name="Storesund J.E."/>
            <person name="Kallscheuer N."/>
            <person name="Luecker S."/>
            <person name="Lage O.M."/>
            <person name="Pohl T."/>
            <person name="Merkel B.J."/>
            <person name="Hornburger P."/>
            <person name="Mueller R.-W."/>
            <person name="Bruemmer F."/>
            <person name="Labrenz M."/>
            <person name="Spormann A.M."/>
            <person name="Op Den Camp H."/>
            <person name="Overmann J."/>
            <person name="Amann R."/>
            <person name="Jetten M.S.M."/>
            <person name="Mascher T."/>
            <person name="Medema M.H."/>
            <person name="Devos D.P."/>
            <person name="Kaster A.-K."/>
            <person name="Ovreas L."/>
            <person name="Rohde M."/>
            <person name="Galperin M.Y."/>
            <person name="Jogler C."/>
        </authorList>
    </citation>
    <scope>NUCLEOTIDE SEQUENCE [LARGE SCALE GENOMIC DNA]</scope>
    <source>
        <strain evidence="14 15">Pla108</strain>
    </source>
</reference>
<dbReference type="PANTHER" id="PTHR33202:SF2">
    <property type="entry name" value="FERRIC UPTAKE REGULATION PROTEIN"/>
    <property type="match status" value="1"/>
</dbReference>
<evidence type="ECO:0000256" key="11">
    <source>
        <dbReference type="ARBA" id="ARBA00023163"/>
    </source>
</evidence>
<name>A0A5C6ADA7_9BACT</name>
<comment type="similarity">
    <text evidence="2">Belongs to the Fur family.</text>
</comment>
<dbReference type="OrthoDB" id="8659436at2"/>
<dbReference type="PANTHER" id="PTHR33202">
    <property type="entry name" value="ZINC UPTAKE REGULATION PROTEIN"/>
    <property type="match status" value="1"/>
</dbReference>
<evidence type="ECO:0000313" key="14">
    <source>
        <dbReference type="EMBL" id="TWT97051.1"/>
    </source>
</evidence>
<dbReference type="Gene3D" id="1.10.10.10">
    <property type="entry name" value="Winged helix-like DNA-binding domain superfamily/Winged helix DNA-binding domain"/>
    <property type="match status" value="1"/>
</dbReference>
<evidence type="ECO:0000256" key="7">
    <source>
        <dbReference type="ARBA" id="ARBA00022723"/>
    </source>
</evidence>
<dbReference type="EMBL" id="SJPR01000003">
    <property type="protein sequence ID" value="TWT97051.1"/>
    <property type="molecule type" value="Genomic_DNA"/>
</dbReference>
<evidence type="ECO:0000256" key="8">
    <source>
        <dbReference type="ARBA" id="ARBA00022833"/>
    </source>
</evidence>
<comment type="subcellular location">
    <subcellularLocation>
        <location evidence="1">Cytoplasm</location>
    </subcellularLocation>
</comment>
<keyword evidence="11" id="KW-0804">Transcription</keyword>
<protein>
    <recommendedName>
        <fullName evidence="4">Ferric uptake regulation protein</fullName>
    </recommendedName>
</protein>
<evidence type="ECO:0000256" key="6">
    <source>
        <dbReference type="ARBA" id="ARBA00022491"/>
    </source>
</evidence>
<dbReference type="InterPro" id="IPR043135">
    <property type="entry name" value="Fur_C"/>
</dbReference>
<sequence length="178" mass="20558">MIQDTSQLTDAAADFSLGEVRVSLSPQERFEEYLQSKGKRTTSQRRVLVDHVFARHEHFDADELIDQLNKKTRGDDRVSRATVYRALDELVEAGLLRKMSLGSRSVYEHDYGYPQHDHLHCTQCDDLIEFRSDELLKLREAVAREHGFRVTGHRLTISGICRACAEKRHRRPSPLDLI</sequence>
<dbReference type="GO" id="GO:0000976">
    <property type="term" value="F:transcription cis-regulatory region binding"/>
    <property type="evidence" value="ECO:0007669"/>
    <property type="project" value="TreeGrafter"/>
</dbReference>
<dbReference type="AlphaFoldDB" id="A0A5C6ADA7"/>
<evidence type="ECO:0000256" key="10">
    <source>
        <dbReference type="ARBA" id="ARBA00023125"/>
    </source>
</evidence>
<feature type="binding site" evidence="13">
    <location>
        <position position="153"/>
    </location>
    <ligand>
        <name>Fe cation</name>
        <dbReference type="ChEBI" id="CHEBI:24875"/>
    </ligand>
</feature>
<dbReference type="InterPro" id="IPR036390">
    <property type="entry name" value="WH_DNA-bd_sf"/>
</dbReference>
<dbReference type="RefSeq" id="WP_146445544.1">
    <property type="nucleotide sequence ID" value="NZ_SJPR01000003.1"/>
</dbReference>
<evidence type="ECO:0000256" key="13">
    <source>
        <dbReference type="PIRSR" id="PIRSR602481-2"/>
    </source>
</evidence>
<keyword evidence="6" id="KW-0678">Repressor</keyword>
<feature type="binding site" evidence="12">
    <location>
        <position position="161"/>
    </location>
    <ligand>
        <name>Zn(2+)</name>
        <dbReference type="ChEBI" id="CHEBI:29105"/>
    </ligand>
</feature>
<evidence type="ECO:0000256" key="4">
    <source>
        <dbReference type="ARBA" id="ARBA00020910"/>
    </source>
</evidence>
<dbReference type="GO" id="GO:0008270">
    <property type="term" value="F:zinc ion binding"/>
    <property type="evidence" value="ECO:0007669"/>
    <property type="project" value="TreeGrafter"/>
</dbReference>
<evidence type="ECO:0000256" key="2">
    <source>
        <dbReference type="ARBA" id="ARBA00007957"/>
    </source>
</evidence>
<dbReference type="GO" id="GO:0005829">
    <property type="term" value="C:cytosol"/>
    <property type="evidence" value="ECO:0007669"/>
    <property type="project" value="TreeGrafter"/>
</dbReference>
<dbReference type="InterPro" id="IPR002481">
    <property type="entry name" value="FUR"/>
</dbReference>
<dbReference type="Proteomes" id="UP000317421">
    <property type="component" value="Unassembled WGS sequence"/>
</dbReference>
<dbReference type="SUPFAM" id="SSF46785">
    <property type="entry name" value="Winged helix' DNA-binding domain"/>
    <property type="match status" value="1"/>
</dbReference>
<evidence type="ECO:0000256" key="12">
    <source>
        <dbReference type="PIRSR" id="PIRSR602481-1"/>
    </source>
</evidence>
<evidence type="ECO:0000256" key="9">
    <source>
        <dbReference type="ARBA" id="ARBA00023015"/>
    </source>
</evidence>
<keyword evidence="15" id="KW-1185">Reference proteome</keyword>
<dbReference type="Gene3D" id="3.30.1490.190">
    <property type="match status" value="1"/>
</dbReference>
<evidence type="ECO:0000313" key="15">
    <source>
        <dbReference type="Proteomes" id="UP000317421"/>
    </source>
</evidence>
<comment type="cofactor">
    <cofactor evidence="12">
        <name>Zn(2+)</name>
        <dbReference type="ChEBI" id="CHEBI:29105"/>
    </cofactor>
    <text evidence="12">Binds 1 zinc ion per subunit.</text>
</comment>
<feature type="binding site" evidence="13">
    <location>
        <position position="117"/>
    </location>
    <ligand>
        <name>Fe cation</name>
        <dbReference type="ChEBI" id="CHEBI:24875"/>
    </ligand>
</feature>
<gene>
    <name evidence="14" type="primary">fur</name>
    <name evidence="14" type="ORF">Pla108_28280</name>
</gene>
<accession>A0A5C6ADA7</accession>
<organism evidence="14 15">
    <name type="scientific">Botrimarina colliarenosi</name>
    <dbReference type="NCBI Taxonomy" id="2528001"/>
    <lineage>
        <taxon>Bacteria</taxon>
        <taxon>Pseudomonadati</taxon>
        <taxon>Planctomycetota</taxon>
        <taxon>Planctomycetia</taxon>
        <taxon>Pirellulales</taxon>
        <taxon>Lacipirellulaceae</taxon>
        <taxon>Botrimarina</taxon>
    </lineage>
</organism>
<dbReference type="InterPro" id="IPR036388">
    <property type="entry name" value="WH-like_DNA-bd_sf"/>
</dbReference>
<comment type="subunit">
    <text evidence="3">Homodimer.</text>
</comment>
<dbReference type="GO" id="GO:1900376">
    <property type="term" value="P:regulation of secondary metabolite biosynthetic process"/>
    <property type="evidence" value="ECO:0007669"/>
    <property type="project" value="TreeGrafter"/>
</dbReference>
<feature type="binding site" evidence="12">
    <location>
        <position position="124"/>
    </location>
    <ligand>
        <name>Zn(2+)</name>
        <dbReference type="ChEBI" id="CHEBI:29105"/>
    </ligand>
</feature>
<keyword evidence="10" id="KW-0238">DNA-binding</keyword>